<keyword evidence="10" id="KW-1133">Transmembrane helix</keyword>
<feature type="transmembrane region" description="Helical" evidence="10">
    <location>
        <begin position="111"/>
        <end position="131"/>
    </location>
</feature>
<dbReference type="GeneID" id="54362437"/>
<evidence type="ECO:0000256" key="10">
    <source>
        <dbReference type="SAM" id="Phobius"/>
    </source>
</evidence>
<dbReference type="AlphaFoldDB" id="A0A6J3M5T9"/>
<dbReference type="Gene3D" id="1.10.10.1340">
    <property type="entry name" value="Mediator of RNA polymerase II, submodule Med31 (Soh1)"/>
    <property type="match status" value="1"/>
</dbReference>
<keyword evidence="10" id="KW-0812">Transmembrane</keyword>
<dbReference type="Proteomes" id="UP000504637">
    <property type="component" value="Unplaced"/>
</dbReference>
<dbReference type="Pfam" id="PF05669">
    <property type="entry name" value="Med31"/>
    <property type="match status" value="1"/>
</dbReference>
<dbReference type="GO" id="GO:0003712">
    <property type="term" value="F:transcription coregulator activity"/>
    <property type="evidence" value="ECO:0007669"/>
    <property type="project" value="InterPro"/>
</dbReference>
<evidence type="ECO:0000256" key="1">
    <source>
        <dbReference type="ARBA" id="ARBA00004123"/>
    </source>
</evidence>
<accession>A0A6J3M5T9</accession>
<feature type="compositionally biased region" description="Polar residues" evidence="9">
    <location>
        <begin position="1"/>
        <end position="10"/>
    </location>
</feature>
<dbReference type="GO" id="GO:0016592">
    <property type="term" value="C:mediator complex"/>
    <property type="evidence" value="ECO:0007669"/>
    <property type="project" value="InterPro"/>
</dbReference>
<dbReference type="InterPro" id="IPR008831">
    <property type="entry name" value="Mediator_Med31"/>
</dbReference>
<feature type="region of interest" description="Disordered" evidence="9">
    <location>
        <begin position="1"/>
        <end position="22"/>
    </location>
</feature>
<comment type="function">
    <text evidence="8">Component of the Mediator complex, a coactivator involved in the regulated transcription of nearly all RNA polymerase II-dependent genes. Mediator functions as a bridge to convey information from gene-specific regulatory proteins to the basal RNA polymerase II transcription machinery. Mediator is recruited to promoters by direct interactions with regulatory proteins and serves as a scaffold for the assembly of a functional preinitiation complex with RNA polymerase II and the general transcription factors.</text>
</comment>
<evidence type="ECO:0000256" key="5">
    <source>
        <dbReference type="ARBA" id="ARBA00023159"/>
    </source>
</evidence>
<reference evidence="12" key="2">
    <citation type="submission" date="2020-04" db="EMBL/GenBank/DDBJ databases">
        <authorList>
            <consortium name="NCBI Genome Project"/>
        </authorList>
    </citation>
    <scope>NUCLEOTIDE SEQUENCE</scope>
    <source>
        <strain evidence="12">CBS 342.82</strain>
    </source>
</reference>
<keyword evidence="6 8" id="KW-0804">Transcription</keyword>
<keyword evidence="4 8" id="KW-0805">Transcription regulation</keyword>
<dbReference type="RefSeq" id="XP_033460446.1">
    <property type="nucleotide sequence ID" value="XM_033604637.1"/>
</dbReference>
<keyword evidence="5 8" id="KW-0010">Activator</keyword>
<comment type="subcellular location">
    <subcellularLocation>
        <location evidence="1 8">Nucleus</location>
    </subcellularLocation>
</comment>
<evidence type="ECO:0000313" key="12">
    <source>
        <dbReference type="RefSeq" id="XP_033460446.1"/>
    </source>
</evidence>
<comment type="subunit">
    <text evidence="8">Component of the Mediator complex.</text>
</comment>
<gene>
    <name evidence="12" type="ORF">K489DRAFT_379406</name>
</gene>
<evidence type="ECO:0000256" key="3">
    <source>
        <dbReference type="ARBA" id="ARBA00019660"/>
    </source>
</evidence>
<comment type="similarity">
    <text evidence="2 8">Belongs to the Mediator complex subunit 31 family.</text>
</comment>
<reference evidence="12" key="3">
    <citation type="submission" date="2025-08" db="UniProtKB">
        <authorList>
            <consortium name="RefSeq"/>
        </authorList>
    </citation>
    <scope>IDENTIFICATION</scope>
    <source>
        <strain evidence="12">CBS 342.82</strain>
    </source>
</reference>
<reference evidence="12" key="1">
    <citation type="submission" date="2020-01" db="EMBL/GenBank/DDBJ databases">
        <authorList>
            <consortium name="DOE Joint Genome Institute"/>
            <person name="Haridas S."/>
            <person name="Albert R."/>
            <person name="Binder M."/>
            <person name="Bloem J."/>
            <person name="Labutti K."/>
            <person name="Salamov A."/>
            <person name="Andreopoulos B."/>
            <person name="Baker S.E."/>
            <person name="Barry K."/>
            <person name="Bills G."/>
            <person name="Bluhm B.H."/>
            <person name="Cannon C."/>
            <person name="Castanera R."/>
            <person name="Culley D.E."/>
            <person name="Daum C."/>
            <person name="Ezra D."/>
            <person name="Gonzalez J.B."/>
            <person name="Henrissat B."/>
            <person name="Kuo A."/>
            <person name="Liang C."/>
            <person name="Lipzen A."/>
            <person name="Lutzoni F."/>
            <person name="Magnuson J."/>
            <person name="Mondo S."/>
            <person name="Nolan M."/>
            <person name="Ohm R."/>
            <person name="Pangilinan J."/>
            <person name="Park H.-J."/>
            <person name="Ramirez L."/>
            <person name="Alfaro M."/>
            <person name="Sun H."/>
            <person name="Tritt A."/>
            <person name="Yoshinaga Y."/>
            <person name="Zwiers L.-H."/>
            <person name="Turgeon B.G."/>
            <person name="Goodwin S.B."/>
            <person name="Spatafora J.W."/>
            <person name="Crous P.W."/>
            <person name="Grigoriev I.V."/>
        </authorList>
    </citation>
    <scope>NUCLEOTIDE SEQUENCE</scope>
    <source>
        <strain evidence="12">CBS 342.82</strain>
    </source>
</reference>
<dbReference type="OrthoDB" id="10257739at2759"/>
<name>A0A6J3M5T9_9PEZI</name>
<evidence type="ECO:0000256" key="6">
    <source>
        <dbReference type="ARBA" id="ARBA00023163"/>
    </source>
</evidence>
<dbReference type="PANTHER" id="PTHR13186">
    <property type="entry name" value="MEDIATOR OF RNA POLYMERASE II TRANSCRIPTION SUBUNIT 31"/>
    <property type="match status" value="1"/>
</dbReference>
<keyword evidence="10" id="KW-0472">Membrane</keyword>
<dbReference type="InterPro" id="IPR038089">
    <property type="entry name" value="Med31_sf"/>
</dbReference>
<evidence type="ECO:0000256" key="2">
    <source>
        <dbReference type="ARBA" id="ARBA00006378"/>
    </source>
</evidence>
<evidence type="ECO:0000256" key="7">
    <source>
        <dbReference type="ARBA" id="ARBA00023242"/>
    </source>
</evidence>
<evidence type="ECO:0000256" key="8">
    <source>
        <dbReference type="RuleBase" id="RU364129"/>
    </source>
</evidence>
<dbReference type="GO" id="GO:0006355">
    <property type="term" value="P:regulation of DNA-templated transcription"/>
    <property type="evidence" value="ECO:0007669"/>
    <property type="project" value="InterPro"/>
</dbReference>
<evidence type="ECO:0000256" key="9">
    <source>
        <dbReference type="SAM" id="MobiDB-lite"/>
    </source>
</evidence>
<keyword evidence="11" id="KW-1185">Reference proteome</keyword>
<protein>
    <recommendedName>
        <fullName evidence="3 8">Mediator of RNA polymerase II transcription subunit 31</fullName>
    </recommendedName>
</protein>
<evidence type="ECO:0000256" key="4">
    <source>
        <dbReference type="ARBA" id="ARBA00023015"/>
    </source>
</evidence>
<sequence>MSATQAQPNGHPSPAASSHTQTAATASTSALPRLHYGGYDRFELELEFVQMLSNPLYLQHLASQKILDSDDLLAYVDYLQYFRRPEYLPYLQSVPFHPPFLPCFLPPSSSFSLLPLFFVLSLFPSPGFCFARAKERERERERERESPTD</sequence>
<organism evidence="12">
    <name type="scientific">Dissoconium aciculare CBS 342.82</name>
    <dbReference type="NCBI Taxonomy" id="1314786"/>
    <lineage>
        <taxon>Eukaryota</taxon>
        <taxon>Fungi</taxon>
        <taxon>Dikarya</taxon>
        <taxon>Ascomycota</taxon>
        <taxon>Pezizomycotina</taxon>
        <taxon>Dothideomycetes</taxon>
        <taxon>Dothideomycetidae</taxon>
        <taxon>Mycosphaerellales</taxon>
        <taxon>Dissoconiaceae</taxon>
        <taxon>Dissoconium</taxon>
    </lineage>
</organism>
<keyword evidence="7 8" id="KW-0539">Nucleus</keyword>
<proteinExistence type="inferred from homology"/>
<evidence type="ECO:0000313" key="11">
    <source>
        <dbReference type="Proteomes" id="UP000504637"/>
    </source>
</evidence>